<feature type="non-terminal residue" evidence="1">
    <location>
        <position position="141"/>
    </location>
</feature>
<dbReference type="EMBL" id="LAZR01047146">
    <property type="protein sequence ID" value="KKK94902.1"/>
    <property type="molecule type" value="Genomic_DNA"/>
</dbReference>
<comment type="caution">
    <text evidence="1">The sequence shown here is derived from an EMBL/GenBank/DDBJ whole genome shotgun (WGS) entry which is preliminary data.</text>
</comment>
<sequence length="141" mass="15476">MADEWYTADGVDLLRAKKMSTFRNADAKLEAADVLASDDLIAYTITEPAPIAEAIGASNTYIPKFRTSRFEVGQFGEIKRLQTARDLFPAMGVCSTTEATPNVHAITIRTGQTPLNMGRHLQRVNPTSAENEIIDVFGMLL</sequence>
<organism evidence="1">
    <name type="scientific">marine sediment metagenome</name>
    <dbReference type="NCBI Taxonomy" id="412755"/>
    <lineage>
        <taxon>unclassified sequences</taxon>
        <taxon>metagenomes</taxon>
        <taxon>ecological metagenomes</taxon>
    </lineage>
</organism>
<name>A0A0F8ZM72_9ZZZZ</name>
<gene>
    <name evidence="1" type="ORF">LCGC14_2678160</name>
</gene>
<protein>
    <submittedName>
        <fullName evidence="1">Uncharacterized protein</fullName>
    </submittedName>
</protein>
<dbReference type="AlphaFoldDB" id="A0A0F8ZM72"/>
<accession>A0A0F8ZM72</accession>
<reference evidence="1" key="1">
    <citation type="journal article" date="2015" name="Nature">
        <title>Complex archaea that bridge the gap between prokaryotes and eukaryotes.</title>
        <authorList>
            <person name="Spang A."/>
            <person name="Saw J.H."/>
            <person name="Jorgensen S.L."/>
            <person name="Zaremba-Niedzwiedzka K."/>
            <person name="Martijn J."/>
            <person name="Lind A.E."/>
            <person name="van Eijk R."/>
            <person name="Schleper C."/>
            <person name="Guy L."/>
            <person name="Ettema T.J."/>
        </authorList>
    </citation>
    <scope>NUCLEOTIDE SEQUENCE</scope>
</reference>
<evidence type="ECO:0000313" key="1">
    <source>
        <dbReference type="EMBL" id="KKK94902.1"/>
    </source>
</evidence>
<proteinExistence type="predicted"/>